<gene>
    <name evidence="4" type="ORF">AsAng_0019700</name>
</gene>
<organism evidence="4 5">
    <name type="scientific">Aureispira anguillae</name>
    <dbReference type="NCBI Taxonomy" id="2864201"/>
    <lineage>
        <taxon>Bacteria</taxon>
        <taxon>Pseudomonadati</taxon>
        <taxon>Bacteroidota</taxon>
        <taxon>Saprospiria</taxon>
        <taxon>Saprospirales</taxon>
        <taxon>Saprospiraceae</taxon>
        <taxon>Aureispira</taxon>
    </lineage>
</organism>
<protein>
    <submittedName>
        <fullName evidence="4">DUF2341 domain-containing protein</fullName>
    </submittedName>
</protein>
<feature type="domain" description="Secretion system C-terminal sorting" evidence="3">
    <location>
        <begin position="467"/>
        <end position="538"/>
    </location>
</feature>
<reference evidence="4" key="1">
    <citation type="submission" date="2022-09" db="EMBL/GenBank/DDBJ databases">
        <title>Aureispira anguillicida sp. nov., isolated from Leptocephalus of Japanese eel Anguilla japonica.</title>
        <authorList>
            <person name="Yuasa K."/>
            <person name="Mekata T."/>
            <person name="Ikunari K."/>
        </authorList>
    </citation>
    <scope>NUCLEOTIDE SEQUENCE</scope>
    <source>
        <strain evidence="4">EL160426</strain>
    </source>
</reference>
<feature type="chain" id="PRO_5038033962" evidence="1">
    <location>
        <begin position="20"/>
        <end position="539"/>
    </location>
</feature>
<dbReference type="InterPro" id="IPR026444">
    <property type="entry name" value="Secre_tail"/>
</dbReference>
<dbReference type="GO" id="GO:0005975">
    <property type="term" value="P:carbohydrate metabolic process"/>
    <property type="evidence" value="ECO:0007669"/>
    <property type="project" value="UniProtKB-ARBA"/>
</dbReference>
<dbReference type="InterPro" id="IPR013320">
    <property type="entry name" value="ConA-like_dom_sf"/>
</dbReference>
<dbReference type="RefSeq" id="WP_264792459.1">
    <property type="nucleotide sequence ID" value="NZ_AP026867.1"/>
</dbReference>
<dbReference type="InterPro" id="IPR018765">
    <property type="entry name" value="DUF2341"/>
</dbReference>
<keyword evidence="1" id="KW-0732">Signal</keyword>
<dbReference type="AlphaFoldDB" id="A0A915YDU4"/>
<accession>A0A915YDU4</accession>
<dbReference type="Pfam" id="PF10102">
    <property type="entry name" value="DUF2341"/>
    <property type="match status" value="1"/>
</dbReference>
<dbReference type="Gene3D" id="2.60.40.10">
    <property type="entry name" value="Immunoglobulins"/>
    <property type="match status" value="1"/>
</dbReference>
<evidence type="ECO:0000313" key="4">
    <source>
        <dbReference type="EMBL" id="BDS11258.1"/>
    </source>
</evidence>
<dbReference type="EMBL" id="AP026867">
    <property type="protein sequence ID" value="BDS11258.1"/>
    <property type="molecule type" value="Genomic_DNA"/>
</dbReference>
<dbReference type="GO" id="GO:0004553">
    <property type="term" value="F:hydrolase activity, hydrolyzing O-glycosyl compounds"/>
    <property type="evidence" value="ECO:0007669"/>
    <property type="project" value="UniProtKB-ARBA"/>
</dbReference>
<dbReference type="Pfam" id="PF18962">
    <property type="entry name" value="Por_Secre_tail"/>
    <property type="match status" value="1"/>
</dbReference>
<dbReference type="SUPFAM" id="SSF49899">
    <property type="entry name" value="Concanavalin A-like lectins/glucanases"/>
    <property type="match status" value="1"/>
</dbReference>
<feature type="signal peptide" evidence="1">
    <location>
        <begin position="1"/>
        <end position="19"/>
    </location>
</feature>
<dbReference type="Proteomes" id="UP001060919">
    <property type="component" value="Chromosome"/>
</dbReference>
<dbReference type="InterPro" id="IPR013783">
    <property type="entry name" value="Ig-like_fold"/>
</dbReference>
<evidence type="ECO:0000259" key="3">
    <source>
        <dbReference type="Pfam" id="PF18962"/>
    </source>
</evidence>
<evidence type="ECO:0000313" key="5">
    <source>
        <dbReference type="Proteomes" id="UP001060919"/>
    </source>
</evidence>
<dbReference type="Gene3D" id="2.60.120.200">
    <property type="match status" value="1"/>
</dbReference>
<evidence type="ECO:0000256" key="1">
    <source>
        <dbReference type="SAM" id="SignalP"/>
    </source>
</evidence>
<dbReference type="KEGG" id="aup:AsAng_0019700"/>
<proteinExistence type="predicted"/>
<keyword evidence="5" id="KW-1185">Reference proteome</keyword>
<dbReference type="NCBIfam" id="TIGR04183">
    <property type="entry name" value="Por_Secre_tail"/>
    <property type="match status" value="1"/>
</dbReference>
<name>A0A915YDU4_9BACT</name>
<dbReference type="Pfam" id="PF13385">
    <property type="entry name" value="Laminin_G_3"/>
    <property type="match status" value="1"/>
</dbReference>
<sequence length="539" mass="59506">MKPLIGIISLMHLTVIALAQPTNYGFGKQIEIQSSQVSGTSTLSNFPLLVSFTDPDLRLVANGGKVENANGYDITFTLDDCNTSLHHQIEKYDPATGEYIAWVNIPSLSASANTEIHMYYGNNAVTSNPSTKSIWGANVAAVYHLSNNDFDDATSNGMDATNHLTTNVAGKIGDARNFSGSGQYLNVAESGTTSLDLVELTMSAWIFPTNYNVVADRGMILNKESTYEMGLQDNTGAFQAAARPSCWRWAGTRIVPLSTWSKVTIVFAGGLQKHYVNGVFIESFVDCSNPLTLNDQDLRIGARGGNGAVGSYFIGNIDEVKITNREETADWIATEYNNQNAPSTFYTVSTEMMANDLCILLPTELRDFDCTKIADQTIQIEWETVSETNIDYFMIERSPNGLDWEVLGKVDGAGNSTELQHYKIFDYQALLPISYYRLKQVDLDGEFSYSEIRAVTTGKAQKSALSIYPNPVTDQVILKAKEVEELSQIRLFNALGQDVTILVSLLEQNKTKAILDLSNLGRGIYYIKTKTSSKRIQKR</sequence>
<evidence type="ECO:0000259" key="2">
    <source>
        <dbReference type="Pfam" id="PF10102"/>
    </source>
</evidence>
<feature type="domain" description="DUF2341" evidence="2">
    <location>
        <begin position="70"/>
        <end position="159"/>
    </location>
</feature>